<accession>A0A517ZMA0</accession>
<sequence length="75" mass="8219">MSHNWVGGGQQCRNSSLNHTSQPNQSHMQRSEAAGSGLFCRVTVRCWLSIPPFSMEMSGPVMPVLVFAANPVPYN</sequence>
<reference evidence="2 3" key="1">
    <citation type="submission" date="2019-02" db="EMBL/GenBank/DDBJ databases">
        <title>Deep-cultivation of Planctomycetes and their phenomic and genomic characterization uncovers novel biology.</title>
        <authorList>
            <person name="Wiegand S."/>
            <person name="Jogler M."/>
            <person name="Boedeker C."/>
            <person name="Pinto D."/>
            <person name="Vollmers J."/>
            <person name="Rivas-Marin E."/>
            <person name="Kohn T."/>
            <person name="Peeters S.H."/>
            <person name="Heuer A."/>
            <person name="Rast P."/>
            <person name="Oberbeckmann S."/>
            <person name="Bunk B."/>
            <person name="Jeske O."/>
            <person name="Meyerdierks A."/>
            <person name="Storesund J.E."/>
            <person name="Kallscheuer N."/>
            <person name="Luecker S."/>
            <person name="Lage O.M."/>
            <person name="Pohl T."/>
            <person name="Merkel B.J."/>
            <person name="Hornburger P."/>
            <person name="Mueller R.-W."/>
            <person name="Bruemmer F."/>
            <person name="Labrenz M."/>
            <person name="Spormann A.M."/>
            <person name="Op den Camp H."/>
            <person name="Overmann J."/>
            <person name="Amann R."/>
            <person name="Jetten M.S.M."/>
            <person name="Mascher T."/>
            <person name="Medema M.H."/>
            <person name="Devos D.P."/>
            <person name="Kaster A.-K."/>
            <person name="Ovreas L."/>
            <person name="Rohde M."/>
            <person name="Galperin M.Y."/>
            <person name="Jogler C."/>
        </authorList>
    </citation>
    <scope>NUCLEOTIDE SEQUENCE [LARGE SCALE GENOMIC DNA]</scope>
    <source>
        <strain evidence="2 3">Mal52</strain>
    </source>
</reference>
<feature type="compositionally biased region" description="Polar residues" evidence="1">
    <location>
        <begin position="11"/>
        <end position="28"/>
    </location>
</feature>
<evidence type="ECO:0000313" key="2">
    <source>
        <dbReference type="EMBL" id="QDU43596.1"/>
    </source>
</evidence>
<organism evidence="2 3">
    <name type="scientific">Symmachiella dynata</name>
    <dbReference type="NCBI Taxonomy" id="2527995"/>
    <lineage>
        <taxon>Bacteria</taxon>
        <taxon>Pseudomonadati</taxon>
        <taxon>Planctomycetota</taxon>
        <taxon>Planctomycetia</taxon>
        <taxon>Planctomycetales</taxon>
        <taxon>Planctomycetaceae</taxon>
        <taxon>Symmachiella</taxon>
    </lineage>
</organism>
<name>A0A517ZMA0_9PLAN</name>
<proteinExistence type="predicted"/>
<feature type="region of interest" description="Disordered" evidence="1">
    <location>
        <begin position="1"/>
        <end position="30"/>
    </location>
</feature>
<dbReference type="KEGG" id="sdyn:Mal52_20720"/>
<protein>
    <submittedName>
        <fullName evidence="2">Uncharacterized protein</fullName>
    </submittedName>
</protein>
<dbReference type="AlphaFoldDB" id="A0A517ZMA0"/>
<keyword evidence="3" id="KW-1185">Reference proteome</keyword>
<feature type="compositionally biased region" description="Gly residues" evidence="1">
    <location>
        <begin position="1"/>
        <end position="10"/>
    </location>
</feature>
<evidence type="ECO:0000256" key="1">
    <source>
        <dbReference type="SAM" id="MobiDB-lite"/>
    </source>
</evidence>
<dbReference type="EMBL" id="CP036276">
    <property type="protein sequence ID" value="QDU43596.1"/>
    <property type="molecule type" value="Genomic_DNA"/>
</dbReference>
<gene>
    <name evidence="2" type="ORF">Mal52_20720</name>
</gene>
<dbReference type="Proteomes" id="UP000319383">
    <property type="component" value="Chromosome"/>
</dbReference>
<evidence type="ECO:0000313" key="3">
    <source>
        <dbReference type="Proteomes" id="UP000319383"/>
    </source>
</evidence>